<evidence type="ECO:0008006" key="8">
    <source>
        <dbReference type="Google" id="ProtNLM"/>
    </source>
</evidence>
<dbReference type="GO" id="GO:0005179">
    <property type="term" value="F:hormone activity"/>
    <property type="evidence" value="ECO:0007669"/>
    <property type="project" value="UniProtKB-KW"/>
</dbReference>
<feature type="chain" id="PRO_5039722030" description="Stanniocalcin" evidence="5">
    <location>
        <begin position="19"/>
        <end position="223"/>
    </location>
</feature>
<gene>
    <name evidence="6" type="ORF">DPMN_116113</name>
</gene>
<evidence type="ECO:0000256" key="2">
    <source>
        <dbReference type="ARBA" id="ARBA00011748"/>
    </source>
</evidence>
<keyword evidence="7" id="KW-1185">Reference proteome</keyword>
<dbReference type="EMBL" id="JAIWYP010000004">
    <property type="protein sequence ID" value="KAH3842614.1"/>
    <property type="molecule type" value="Genomic_DNA"/>
</dbReference>
<dbReference type="Proteomes" id="UP000828390">
    <property type="component" value="Unassembled WGS sequence"/>
</dbReference>
<dbReference type="OrthoDB" id="9970481at2759"/>
<sequence length="223" mass="24826">MKLLMLMFGAVFVGHAFAVPSWLRLRDKDNTNVPIAANQVPAAEFASCLQQARWGRCEFYDCLERRFPCGARGYTRKISKHFCSKIDANYDSFDEFGKQWLNQTSICLVGHMQPIYESSSTSCLDIKIAGINAILDCNEGEVDGKDFCDFLDTNGDAYTSLMGMEEARLLIGLRDTRVFSSIISGAISCGVESLRETASSFSTSAFANSVNGFFNRISSYIWN</sequence>
<evidence type="ECO:0000313" key="7">
    <source>
        <dbReference type="Proteomes" id="UP000828390"/>
    </source>
</evidence>
<organism evidence="6 7">
    <name type="scientific">Dreissena polymorpha</name>
    <name type="common">Zebra mussel</name>
    <name type="synonym">Mytilus polymorpha</name>
    <dbReference type="NCBI Taxonomy" id="45954"/>
    <lineage>
        <taxon>Eukaryota</taxon>
        <taxon>Metazoa</taxon>
        <taxon>Spiralia</taxon>
        <taxon>Lophotrochozoa</taxon>
        <taxon>Mollusca</taxon>
        <taxon>Bivalvia</taxon>
        <taxon>Autobranchia</taxon>
        <taxon>Heteroconchia</taxon>
        <taxon>Euheterodonta</taxon>
        <taxon>Imparidentia</taxon>
        <taxon>Neoheterodontei</taxon>
        <taxon>Myida</taxon>
        <taxon>Dreissenoidea</taxon>
        <taxon>Dreissenidae</taxon>
        <taxon>Dreissena</taxon>
    </lineage>
</organism>
<dbReference type="AlphaFoldDB" id="A0A9D4KNC2"/>
<protein>
    <recommendedName>
        <fullName evidence="8">Stanniocalcin</fullName>
    </recommendedName>
</protein>
<keyword evidence="4" id="KW-1015">Disulfide bond</keyword>
<dbReference type="PANTHER" id="PTHR11245">
    <property type="entry name" value="STANNIOCALCIN"/>
    <property type="match status" value="1"/>
</dbReference>
<dbReference type="GO" id="GO:0006874">
    <property type="term" value="P:intracellular calcium ion homeostasis"/>
    <property type="evidence" value="ECO:0007669"/>
    <property type="project" value="TreeGrafter"/>
</dbReference>
<evidence type="ECO:0000313" key="6">
    <source>
        <dbReference type="EMBL" id="KAH3842614.1"/>
    </source>
</evidence>
<evidence type="ECO:0000256" key="3">
    <source>
        <dbReference type="ARBA" id="ARBA00022702"/>
    </source>
</evidence>
<name>A0A9D4KNC2_DREPO</name>
<comment type="similarity">
    <text evidence="1">Belongs to the stanniocalcin family.</text>
</comment>
<proteinExistence type="inferred from homology"/>
<evidence type="ECO:0000256" key="4">
    <source>
        <dbReference type="ARBA" id="ARBA00023157"/>
    </source>
</evidence>
<accession>A0A9D4KNC2</accession>
<feature type="signal peptide" evidence="5">
    <location>
        <begin position="1"/>
        <end position="18"/>
    </location>
</feature>
<keyword evidence="5" id="KW-0732">Signal</keyword>
<dbReference type="InterPro" id="IPR004978">
    <property type="entry name" value="Stanniocalcin"/>
</dbReference>
<dbReference type="GO" id="GO:0005615">
    <property type="term" value="C:extracellular space"/>
    <property type="evidence" value="ECO:0007669"/>
    <property type="project" value="TreeGrafter"/>
</dbReference>
<reference evidence="6" key="1">
    <citation type="journal article" date="2019" name="bioRxiv">
        <title>The Genome of the Zebra Mussel, Dreissena polymorpha: A Resource for Invasive Species Research.</title>
        <authorList>
            <person name="McCartney M.A."/>
            <person name="Auch B."/>
            <person name="Kono T."/>
            <person name="Mallez S."/>
            <person name="Zhang Y."/>
            <person name="Obille A."/>
            <person name="Becker A."/>
            <person name="Abrahante J.E."/>
            <person name="Garbe J."/>
            <person name="Badalamenti J.P."/>
            <person name="Herman A."/>
            <person name="Mangelson H."/>
            <person name="Liachko I."/>
            <person name="Sullivan S."/>
            <person name="Sone E.D."/>
            <person name="Koren S."/>
            <person name="Silverstein K.A.T."/>
            <person name="Beckman K.B."/>
            <person name="Gohl D.M."/>
        </authorList>
    </citation>
    <scope>NUCLEOTIDE SEQUENCE</scope>
    <source>
        <strain evidence="6">Duluth1</strain>
        <tissue evidence="6">Whole animal</tissue>
    </source>
</reference>
<keyword evidence="3" id="KW-0372">Hormone</keyword>
<evidence type="ECO:0000256" key="5">
    <source>
        <dbReference type="SAM" id="SignalP"/>
    </source>
</evidence>
<evidence type="ECO:0000256" key="1">
    <source>
        <dbReference type="ARBA" id="ARBA00008693"/>
    </source>
</evidence>
<dbReference type="PANTHER" id="PTHR11245:SF6">
    <property type="entry name" value="DUF19 DOMAIN-CONTAINING PROTEIN"/>
    <property type="match status" value="1"/>
</dbReference>
<reference evidence="6" key="2">
    <citation type="submission" date="2020-11" db="EMBL/GenBank/DDBJ databases">
        <authorList>
            <person name="McCartney M.A."/>
            <person name="Auch B."/>
            <person name="Kono T."/>
            <person name="Mallez S."/>
            <person name="Becker A."/>
            <person name="Gohl D.M."/>
            <person name="Silverstein K.A.T."/>
            <person name="Koren S."/>
            <person name="Bechman K.B."/>
            <person name="Herman A."/>
            <person name="Abrahante J.E."/>
            <person name="Garbe J."/>
        </authorList>
    </citation>
    <scope>NUCLEOTIDE SEQUENCE</scope>
    <source>
        <strain evidence="6">Duluth1</strain>
        <tissue evidence="6">Whole animal</tissue>
    </source>
</reference>
<comment type="caution">
    <text evidence="6">The sequence shown here is derived from an EMBL/GenBank/DDBJ whole genome shotgun (WGS) entry which is preliminary data.</text>
</comment>
<comment type="subunit">
    <text evidence="2">Homodimer; disulfide-linked.</text>
</comment>